<feature type="binding site" evidence="14">
    <location>
        <position position="30"/>
    </location>
    <ligand>
        <name>Mg(2+)</name>
        <dbReference type="ChEBI" id="CHEBI:18420"/>
        <label>1</label>
        <note>catalytic</note>
    </ligand>
</feature>
<dbReference type="Pfam" id="PF04446">
    <property type="entry name" value="Thg1"/>
    <property type="match status" value="1"/>
</dbReference>
<dbReference type="GO" id="GO:0000287">
    <property type="term" value="F:magnesium ion binding"/>
    <property type="evidence" value="ECO:0007669"/>
    <property type="project" value="UniProtKB-UniRule"/>
</dbReference>
<evidence type="ECO:0000313" key="18">
    <source>
        <dbReference type="Proteomes" id="UP000031512"/>
    </source>
</evidence>
<evidence type="ECO:0000259" key="16">
    <source>
        <dbReference type="Pfam" id="PF14413"/>
    </source>
</evidence>
<dbReference type="InterPro" id="IPR025845">
    <property type="entry name" value="Thg1_C_dom"/>
</dbReference>
<dbReference type="PANTHER" id="PTHR12729">
    <property type="entry name" value="TRNA(HIS) GUANYLYLTRANSFERASE-RELATED"/>
    <property type="match status" value="1"/>
</dbReference>
<keyword evidence="5 12" id="KW-0548">Nucleotidyltransferase</keyword>
<dbReference type="GeneID" id="15803485"/>
<dbReference type="InterPro" id="IPR038469">
    <property type="entry name" value="tRNAHis_GuaTrfase_Thg1_sf"/>
</dbReference>
<keyword evidence="8 12" id="KW-0460">Magnesium</keyword>
<comment type="function">
    <text evidence="12">Adds a GMP to the 5'-end of tRNA(His) after transcription and RNase P cleavage.</text>
</comment>
<reference evidence="17 18" key="1">
    <citation type="journal article" date="2012" name="BMC Genomics">
        <title>Comparative genomic analysis and phylogenetic position of Theileria equi.</title>
        <authorList>
            <person name="Kappmeyer L.S."/>
            <person name="Thiagarajan M."/>
            <person name="Herndon D.R."/>
            <person name="Ramsay J.D."/>
            <person name="Caler E."/>
            <person name="Djikeng A."/>
            <person name="Gillespie J.J."/>
            <person name="Lau A.O."/>
            <person name="Roalson E.H."/>
            <person name="Silva J.C."/>
            <person name="Silva M.G."/>
            <person name="Suarez C.E."/>
            <person name="Ueti M.W."/>
            <person name="Nene V.M."/>
            <person name="Mealey R.H."/>
            <person name="Knowles D.P."/>
            <person name="Brayton K.A."/>
        </authorList>
    </citation>
    <scope>NUCLEOTIDE SEQUENCE [LARGE SCALE GENOMIC DNA]</scope>
    <source>
        <strain evidence="17 18">WA</strain>
    </source>
</reference>
<dbReference type="GO" id="GO:0006400">
    <property type="term" value="P:tRNA modification"/>
    <property type="evidence" value="ECO:0007669"/>
    <property type="project" value="UniProtKB-UniRule"/>
</dbReference>
<dbReference type="KEGG" id="beq:BEWA_032070"/>
<dbReference type="OrthoDB" id="62560at2759"/>
<dbReference type="AlphaFoldDB" id="L0AZN7"/>
<evidence type="ECO:0000256" key="9">
    <source>
        <dbReference type="ARBA" id="ARBA00023134"/>
    </source>
</evidence>
<dbReference type="Pfam" id="PF14413">
    <property type="entry name" value="Thg1C"/>
    <property type="match status" value="1"/>
</dbReference>
<dbReference type="GO" id="GO:0005525">
    <property type="term" value="F:GTP binding"/>
    <property type="evidence" value="ECO:0007669"/>
    <property type="project" value="UniProtKB-UniRule"/>
</dbReference>
<evidence type="ECO:0000256" key="7">
    <source>
        <dbReference type="ARBA" id="ARBA00022741"/>
    </source>
</evidence>
<evidence type="ECO:0000256" key="5">
    <source>
        <dbReference type="ARBA" id="ARBA00022695"/>
    </source>
</evidence>
<evidence type="ECO:0000256" key="8">
    <source>
        <dbReference type="ARBA" id="ARBA00022842"/>
    </source>
</evidence>
<evidence type="ECO:0000256" key="2">
    <source>
        <dbReference type="ARBA" id="ARBA00012511"/>
    </source>
</evidence>
<feature type="binding site" evidence="14">
    <location>
        <position position="29"/>
    </location>
    <ligand>
        <name>Mg(2+)</name>
        <dbReference type="ChEBI" id="CHEBI:18420"/>
        <label>2</label>
        <note>catalytic</note>
    </ligand>
</feature>
<feature type="binding site" evidence="14">
    <location>
        <position position="29"/>
    </location>
    <ligand>
        <name>Mg(2+)</name>
        <dbReference type="ChEBI" id="CHEBI:18420"/>
        <label>1</label>
        <note>catalytic</note>
    </ligand>
</feature>
<dbReference type="VEuPathDB" id="PiroplasmaDB:BEWA_032070"/>
<dbReference type="Gene3D" id="3.30.70.3000">
    <property type="match status" value="1"/>
</dbReference>
<dbReference type="STRING" id="1537102.L0AZN7"/>
<sequence>MANTRFSYVKNFEEDPHLLFDCWTVIRVDGRSFKNFSDRHNFRKPNEPRALSLINAAACHVMSKFGDILLAYGHSDEYSFLLKKNSRMYNRRQQKILSSIVSLFSSAYCYYWKDFFPDQPMLSIPSFDGRTIVYPSYRSVVDYFSWRHADCHINNQYNTCFWSLVLNGKTHDEAYTWLKGTQKMEKNEYLFSTCGINYNSLPNSFKKGTTLVRVEDGVVLDFNDPDKMDENVQATIVSSSNPPISLMIDRHELDQLESKLCDITNDLGIKILHCDIIKQTFWDVVGHMIS</sequence>
<keyword evidence="4 12" id="KW-0819">tRNA processing</keyword>
<feature type="binding site" evidence="14">
    <location>
        <position position="76"/>
    </location>
    <ligand>
        <name>Mg(2+)</name>
        <dbReference type="ChEBI" id="CHEBI:18420"/>
        <label>2</label>
        <note>catalytic</note>
    </ligand>
</feature>
<evidence type="ECO:0000256" key="1">
    <source>
        <dbReference type="ARBA" id="ARBA00010113"/>
    </source>
</evidence>
<evidence type="ECO:0000256" key="12">
    <source>
        <dbReference type="PIRNR" id="PIRNR028980"/>
    </source>
</evidence>
<evidence type="ECO:0000256" key="11">
    <source>
        <dbReference type="ARBA" id="ARBA00047281"/>
    </source>
</evidence>
<dbReference type="EMBL" id="CP001669">
    <property type="protein sequence ID" value="AFZ80354.1"/>
    <property type="molecule type" value="Genomic_DNA"/>
</dbReference>
<evidence type="ECO:0000256" key="10">
    <source>
        <dbReference type="ARBA" id="ARBA00032480"/>
    </source>
</evidence>
<evidence type="ECO:0000256" key="13">
    <source>
        <dbReference type="PIRSR" id="PIRSR028980-1"/>
    </source>
</evidence>
<dbReference type="RefSeq" id="XP_004830020.1">
    <property type="nucleotide sequence ID" value="XM_004829963.1"/>
</dbReference>
<dbReference type="GO" id="GO:0008193">
    <property type="term" value="F:tRNA guanylyltransferase activity"/>
    <property type="evidence" value="ECO:0007669"/>
    <property type="project" value="UniProtKB-UniRule"/>
</dbReference>
<dbReference type="PIRSF" id="PIRSF028980">
    <property type="entry name" value="tRNAHis_guanylyltransferase"/>
    <property type="match status" value="1"/>
</dbReference>
<feature type="binding site" evidence="14">
    <location>
        <position position="76"/>
    </location>
    <ligand>
        <name>Mg(2+)</name>
        <dbReference type="ChEBI" id="CHEBI:18420"/>
        <label>1</label>
        <note>catalytic</note>
    </ligand>
</feature>
<feature type="domain" description="tRNAHis guanylyltransferase catalytic" evidence="15">
    <location>
        <begin position="7"/>
        <end position="135"/>
    </location>
</feature>
<accession>L0AZN7</accession>
<evidence type="ECO:0000313" key="17">
    <source>
        <dbReference type="EMBL" id="AFZ80354.1"/>
    </source>
</evidence>
<dbReference type="FunFam" id="3.30.70.3000:FF:000001">
    <property type="entry name" value="tRNA(His) guanylyltransferase"/>
    <property type="match status" value="1"/>
</dbReference>
<dbReference type="PANTHER" id="PTHR12729:SF6">
    <property type="entry name" value="TRNA(HIS) GUANYLYLTRANSFERASE-RELATED"/>
    <property type="match status" value="1"/>
</dbReference>
<keyword evidence="6 12" id="KW-0479">Metal-binding</keyword>
<keyword evidence="9 12" id="KW-0342">GTP-binding</keyword>
<feature type="binding site" evidence="13">
    <location>
        <begin position="75"/>
        <end position="76"/>
    </location>
    <ligand>
        <name>GTP</name>
        <dbReference type="ChEBI" id="CHEBI:37565"/>
    </ligand>
</feature>
<name>L0AZN7_THEEQ</name>
<protein>
    <recommendedName>
        <fullName evidence="2 12">tRNA(His) guanylyltransferase</fullName>
        <ecNumber evidence="2 12">2.7.7.79</ecNumber>
    </recommendedName>
    <alternativeName>
        <fullName evidence="10 12">tRNA-histidine guanylyltransferase</fullName>
    </alternativeName>
</protein>
<dbReference type="Proteomes" id="UP000031512">
    <property type="component" value="Chromosome 1"/>
</dbReference>
<dbReference type="eggNOG" id="KOG2721">
    <property type="taxonomic scope" value="Eukaryota"/>
</dbReference>
<evidence type="ECO:0000256" key="6">
    <source>
        <dbReference type="ARBA" id="ARBA00022723"/>
    </source>
</evidence>
<evidence type="ECO:0000256" key="3">
    <source>
        <dbReference type="ARBA" id="ARBA00022679"/>
    </source>
</evidence>
<gene>
    <name evidence="17" type="ORF">BEWA_032070</name>
</gene>
<dbReference type="InterPro" id="IPR024956">
    <property type="entry name" value="tRNAHis_GuaTrfase_cat"/>
</dbReference>
<organism evidence="17 18">
    <name type="scientific">Theileria equi strain WA</name>
    <dbReference type="NCBI Taxonomy" id="1537102"/>
    <lineage>
        <taxon>Eukaryota</taxon>
        <taxon>Sar</taxon>
        <taxon>Alveolata</taxon>
        <taxon>Apicomplexa</taxon>
        <taxon>Aconoidasida</taxon>
        <taxon>Piroplasmida</taxon>
        <taxon>Theileriidae</taxon>
        <taxon>Theileria</taxon>
    </lineage>
</organism>
<comment type="catalytic activity">
    <reaction evidence="11 12">
        <text>a 5'-end ribonucleotide-tRNA(His) + GTP + ATP + H2O = a 5'-end phospho-guanosine-ribonucleotide-tRNA(His) + AMP + 2 diphosphate + H(+)</text>
        <dbReference type="Rhea" id="RHEA:54564"/>
        <dbReference type="Rhea" id="RHEA-COMP:14193"/>
        <dbReference type="Rhea" id="RHEA-COMP:14917"/>
        <dbReference type="ChEBI" id="CHEBI:15377"/>
        <dbReference type="ChEBI" id="CHEBI:15378"/>
        <dbReference type="ChEBI" id="CHEBI:30616"/>
        <dbReference type="ChEBI" id="CHEBI:33019"/>
        <dbReference type="ChEBI" id="CHEBI:37565"/>
        <dbReference type="ChEBI" id="CHEBI:138282"/>
        <dbReference type="ChEBI" id="CHEBI:141847"/>
        <dbReference type="ChEBI" id="CHEBI:456215"/>
        <dbReference type="EC" id="2.7.7.79"/>
    </reaction>
</comment>
<keyword evidence="3 12" id="KW-0808">Transferase</keyword>
<evidence type="ECO:0000256" key="14">
    <source>
        <dbReference type="PIRSR" id="PIRSR028980-2"/>
    </source>
</evidence>
<feature type="domain" description="Thg1 C-terminal" evidence="16">
    <location>
        <begin position="139"/>
        <end position="278"/>
    </location>
</feature>
<evidence type="ECO:0000256" key="4">
    <source>
        <dbReference type="ARBA" id="ARBA00022694"/>
    </source>
</evidence>
<dbReference type="EC" id="2.7.7.79" evidence="2 12"/>
<keyword evidence="18" id="KW-1185">Reference proteome</keyword>
<evidence type="ECO:0000259" key="15">
    <source>
        <dbReference type="Pfam" id="PF04446"/>
    </source>
</evidence>
<comment type="cofactor">
    <cofactor evidence="14">
        <name>Mg(2+)</name>
        <dbReference type="ChEBI" id="CHEBI:18420"/>
    </cofactor>
    <text evidence="14">Binds 2 magnesium ions per subunit.</text>
</comment>
<keyword evidence="7 12" id="KW-0547">Nucleotide-binding</keyword>
<comment type="similarity">
    <text evidence="1 12">Belongs to the tRNA(His) guanylyltransferase family.</text>
</comment>
<dbReference type="InterPro" id="IPR007537">
    <property type="entry name" value="tRNAHis_GuaTrfase_Thg1"/>
</dbReference>
<proteinExistence type="inferred from homology"/>